<evidence type="ECO:0000313" key="1">
    <source>
        <dbReference type="EMBL" id="SEL02611.1"/>
    </source>
</evidence>
<dbReference type="RefSeq" id="WP_074833872.1">
    <property type="nucleotide sequence ID" value="NZ_FOAT01000010.1"/>
</dbReference>
<dbReference type="AlphaFoldDB" id="A0A1H7LUI3"/>
<dbReference type="OrthoDB" id="5124454at2"/>
<protein>
    <recommendedName>
        <fullName evidence="3">DUF4176 domain-containing protein</fullName>
    </recommendedName>
</protein>
<name>A0A1H7LUI3_RUMAL</name>
<evidence type="ECO:0000313" key="2">
    <source>
        <dbReference type="Proteomes" id="UP000186015"/>
    </source>
</evidence>
<organism evidence="1 2">
    <name type="scientific">Ruminococcus albus</name>
    <dbReference type="NCBI Taxonomy" id="1264"/>
    <lineage>
        <taxon>Bacteria</taxon>
        <taxon>Bacillati</taxon>
        <taxon>Bacillota</taxon>
        <taxon>Clostridia</taxon>
        <taxon>Eubacteriales</taxon>
        <taxon>Oscillospiraceae</taxon>
        <taxon>Ruminococcus</taxon>
    </lineage>
</organism>
<sequence length="110" mass="12496">MEKVEFLPLGSIVVINGGVKKYMIIARGLNVNLGNKQVFFDYGACRYPEGMEGDQVMYFQHEDIAKIIFNGFNDEDNEMMIKNINNQLSVTKLERANVKELKAEMEVSNG</sequence>
<evidence type="ECO:0008006" key="3">
    <source>
        <dbReference type="Google" id="ProtNLM"/>
    </source>
</evidence>
<proteinExistence type="predicted"/>
<reference evidence="1 2" key="1">
    <citation type="submission" date="2016-10" db="EMBL/GenBank/DDBJ databases">
        <authorList>
            <person name="de Groot N.N."/>
        </authorList>
    </citation>
    <scope>NUCLEOTIDE SEQUENCE [LARGE SCALE GENOMIC DNA]</scope>
    <source>
        <strain evidence="1 2">KH2T6</strain>
    </source>
</reference>
<accession>A0A1H7LUI3</accession>
<dbReference type="InterPro" id="IPR025233">
    <property type="entry name" value="DUF4176"/>
</dbReference>
<dbReference type="EMBL" id="FOAT01000010">
    <property type="protein sequence ID" value="SEL02611.1"/>
    <property type="molecule type" value="Genomic_DNA"/>
</dbReference>
<gene>
    <name evidence="1" type="ORF">SAMN05216469_11012</name>
</gene>
<dbReference type="Proteomes" id="UP000186015">
    <property type="component" value="Unassembled WGS sequence"/>
</dbReference>
<dbReference type="Pfam" id="PF13780">
    <property type="entry name" value="DUF4176"/>
    <property type="match status" value="1"/>
</dbReference>